<dbReference type="InterPro" id="IPR036390">
    <property type="entry name" value="WH_DNA-bd_sf"/>
</dbReference>
<dbReference type="InterPro" id="IPR002571">
    <property type="entry name" value="HrcA"/>
</dbReference>
<dbReference type="InterPro" id="IPR036388">
    <property type="entry name" value="WH-like_DNA-bd_sf"/>
</dbReference>
<dbReference type="PANTHER" id="PTHR34824">
    <property type="entry name" value="HEAT-INDUCIBLE TRANSCRIPTION REPRESSOR HRCA"/>
    <property type="match status" value="1"/>
</dbReference>
<dbReference type="AlphaFoldDB" id="A0A0U9HFE6"/>
<keyword evidence="1 5" id="KW-0678">Repressor</keyword>
<keyword evidence="2 5" id="KW-0805">Transcription regulation</keyword>
<organism evidence="7">
    <name type="scientific">Tepidanaerobacter syntrophicus</name>
    <dbReference type="NCBI Taxonomy" id="224999"/>
    <lineage>
        <taxon>Bacteria</taxon>
        <taxon>Bacillati</taxon>
        <taxon>Bacillota</taxon>
        <taxon>Clostridia</taxon>
        <taxon>Thermosediminibacterales</taxon>
        <taxon>Tepidanaerobacteraceae</taxon>
        <taxon>Tepidanaerobacter</taxon>
    </lineage>
</organism>
<dbReference type="EMBL" id="DF977002">
    <property type="protein sequence ID" value="GAQ25554.1"/>
    <property type="molecule type" value="Genomic_DNA"/>
</dbReference>
<evidence type="ECO:0000256" key="5">
    <source>
        <dbReference type="HAMAP-Rule" id="MF_00081"/>
    </source>
</evidence>
<dbReference type="Gene3D" id="1.10.10.10">
    <property type="entry name" value="Winged helix-like DNA-binding domain superfamily/Winged helix DNA-binding domain"/>
    <property type="match status" value="1"/>
</dbReference>
<dbReference type="STRING" id="224999.GCA_001485475_01584"/>
<evidence type="ECO:0000256" key="4">
    <source>
        <dbReference type="ARBA" id="ARBA00023163"/>
    </source>
</evidence>
<dbReference type="PANTHER" id="PTHR34824:SF1">
    <property type="entry name" value="HEAT-INDUCIBLE TRANSCRIPTION REPRESSOR HRCA"/>
    <property type="match status" value="1"/>
</dbReference>
<proteinExistence type="inferred from homology"/>
<dbReference type="HAMAP" id="MF_00081">
    <property type="entry name" value="HrcA"/>
    <property type="match status" value="1"/>
</dbReference>
<dbReference type="PIRSF" id="PIRSF005485">
    <property type="entry name" value="HrcA"/>
    <property type="match status" value="1"/>
</dbReference>
<dbReference type="InterPro" id="IPR023120">
    <property type="entry name" value="WHTH_transcript_rep_HrcA_IDD"/>
</dbReference>
<comment type="function">
    <text evidence="5">Negative regulator of class I heat shock genes (grpE-dnaK-dnaJ and groELS operons). Prevents heat-shock induction of these operons.</text>
</comment>
<dbReference type="SUPFAM" id="SSF46785">
    <property type="entry name" value="Winged helix' DNA-binding domain"/>
    <property type="match status" value="1"/>
</dbReference>
<dbReference type="GO" id="GO:0045892">
    <property type="term" value="P:negative regulation of DNA-templated transcription"/>
    <property type="evidence" value="ECO:0007669"/>
    <property type="project" value="UniProtKB-UniRule"/>
</dbReference>
<dbReference type="OrthoDB" id="9783139at2"/>
<dbReference type="SUPFAM" id="SSF55781">
    <property type="entry name" value="GAF domain-like"/>
    <property type="match status" value="1"/>
</dbReference>
<dbReference type="Pfam" id="PF01628">
    <property type="entry name" value="HrcA"/>
    <property type="match status" value="1"/>
</dbReference>
<sequence length="343" mass="39158">MLDERKLKILAAVIEEYIATVEPVSSRTIARKYNLGISPATIRNEMADLEELGYLFQPHTSAGRVPSHKGYRYYVDFLLPSRKLNEMEQQLIRRVFEKRLNDLEEITKQAARVISRLTSYTAVIMGPQLESSSLKHIQVSRVDEEKGLLLIVTNYGNISHHIIDLPKNFTDSDLTRISNILNDNLTGKTFSEITGELMNAIRNEMIEYDELLNILLEILLNNLEEMQQNAPLISAGSSKMLEYPEFQDVEKVKTFLSLLEHHELITRALKEVSRPNTITVTIGNENRLVELQDFSIITADVSINKKNVGIFSIMGPTRMEYSRAISILEQVTDYIIKTIAEML</sequence>
<reference evidence="7" key="1">
    <citation type="journal article" date="2016" name="Genome Announc.">
        <title>Draft Genome Sequence of the Syntrophic Lactate-Degrading Bacterium Tepidanaerobacter syntrophicus JLT.</title>
        <authorList>
            <person name="Matsuura N."/>
            <person name="Ohashi A."/>
            <person name="Tourlousse D.M."/>
            <person name="Sekiguchi Y."/>
        </authorList>
    </citation>
    <scope>NUCLEOTIDE SEQUENCE [LARGE SCALE GENOMIC DNA]</scope>
    <source>
        <strain evidence="7">JL</strain>
    </source>
</reference>
<keyword evidence="3 5" id="KW-0346">Stress response</keyword>
<dbReference type="NCBIfam" id="TIGR00331">
    <property type="entry name" value="hrcA"/>
    <property type="match status" value="1"/>
</dbReference>
<evidence type="ECO:0000259" key="6">
    <source>
        <dbReference type="Pfam" id="PF01628"/>
    </source>
</evidence>
<dbReference type="Proteomes" id="UP000062160">
    <property type="component" value="Unassembled WGS sequence"/>
</dbReference>
<feature type="domain" description="Heat-inducible transcription repressor HrcA C-terminal" evidence="6">
    <location>
        <begin position="104"/>
        <end position="325"/>
    </location>
</feature>
<comment type="similarity">
    <text evidence="5">Belongs to the HrcA family.</text>
</comment>
<gene>
    <name evidence="5" type="primary">hrcA</name>
    <name evidence="7" type="ORF">TSYNT_882</name>
</gene>
<dbReference type="GO" id="GO:0003677">
    <property type="term" value="F:DNA binding"/>
    <property type="evidence" value="ECO:0007669"/>
    <property type="project" value="InterPro"/>
</dbReference>
<evidence type="ECO:0000313" key="7">
    <source>
        <dbReference type="EMBL" id="GAQ25554.1"/>
    </source>
</evidence>
<accession>A0A0U9HFE6</accession>
<name>A0A0U9HFE6_9FIRM</name>
<protein>
    <recommendedName>
        <fullName evidence="5">Heat-inducible transcription repressor HrcA</fullName>
    </recommendedName>
</protein>
<dbReference type="InterPro" id="IPR021153">
    <property type="entry name" value="HrcA_C"/>
</dbReference>
<evidence type="ECO:0000256" key="3">
    <source>
        <dbReference type="ARBA" id="ARBA00023016"/>
    </source>
</evidence>
<dbReference type="InterPro" id="IPR029016">
    <property type="entry name" value="GAF-like_dom_sf"/>
</dbReference>
<evidence type="ECO:0000256" key="2">
    <source>
        <dbReference type="ARBA" id="ARBA00023015"/>
    </source>
</evidence>
<evidence type="ECO:0000256" key="1">
    <source>
        <dbReference type="ARBA" id="ARBA00022491"/>
    </source>
</evidence>
<dbReference type="RefSeq" id="WP_059032966.1">
    <property type="nucleotide sequence ID" value="NZ_DF977002.1"/>
</dbReference>
<dbReference type="Gene3D" id="3.30.450.40">
    <property type="match status" value="1"/>
</dbReference>
<evidence type="ECO:0000313" key="8">
    <source>
        <dbReference type="Proteomes" id="UP000062160"/>
    </source>
</evidence>
<dbReference type="Gene3D" id="3.30.390.60">
    <property type="entry name" value="Heat-inducible transcription repressor hrca homolog, domain 3"/>
    <property type="match status" value="1"/>
</dbReference>
<keyword evidence="8" id="KW-1185">Reference proteome</keyword>
<keyword evidence="4 5" id="KW-0804">Transcription</keyword>